<dbReference type="AlphaFoldDB" id="A0A1C5JLM6"/>
<feature type="compositionally biased region" description="Low complexity" evidence="1">
    <location>
        <begin position="379"/>
        <end position="392"/>
    </location>
</feature>
<protein>
    <submittedName>
        <fullName evidence="2">WG containing repeat-containing protein</fullName>
    </submittedName>
</protein>
<feature type="compositionally biased region" description="Polar residues" evidence="1">
    <location>
        <begin position="90"/>
        <end position="104"/>
    </location>
</feature>
<organism evidence="2 3">
    <name type="scientific">Micromonospora siamensis</name>
    <dbReference type="NCBI Taxonomy" id="299152"/>
    <lineage>
        <taxon>Bacteria</taxon>
        <taxon>Bacillati</taxon>
        <taxon>Actinomycetota</taxon>
        <taxon>Actinomycetes</taxon>
        <taxon>Micromonosporales</taxon>
        <taxon>Micromonosporaceae</taxon>
        <taxon>Micromonospora</taxon>
    </lineage>
</organism>
<dbReference type="Proteomes" id="UP000198210">
    <property type="component" value="Chromosome I"/>
</dbReference>
<evidence type="ECO:0000313" key="3">
    <source>
        <dbReference type="Proteomes" id="UP000198210"/>
    </source>
</evidence>
<evidence type="ECO:0000256" key="1">
    <source>
        <dbReference type="SAM" id="MobiDB-lite"/>
    </source>
</evidence>
<dbReference type="PANTHER" id="PTHR37841:SF1">
    <property type="entry name" value="DUF3298 DOMAIN-CONTAINING PROTEIN"/>
    <property type="match status" value="1"/>
</dbReference>
<feature type="region of interest" description="Disordered" evidence="1">
    <location>
        <begin position="1"/>
        <end position="414"/>
    </location>
</feature>
<reference evidence="2 3" key="1">
    <citation type="submission" date="2016-06" db="EMBL/GenBank/DDBJ databases">
        <authorList>
            <person name="Kjaerup R.B."/>
            <person name="Dalgaard T.S."/>
            <person name="Juul-Madsen H.R."/>
        </authorList>
    </citation>
    <scope>NUCLEOTIDE SEQUENCE [LARGE SCALE GENOMIC DNA]</scope>
    <source>
        <strain evidence="2 3">DSM 45097</strain>
    </source>
</reference>
<accession>A0A1C5JLM6</accession>
<proteinExistence type="predicted"/>
<evidence type="ECO:0000313" key="2">
    <source>
        <dbReference type="EMBL" id="SCG71455.1"/>
    </source>
</evidence>
<keyword evidence="3" id="KW-1185">Reference proteome</keyword>
<feature type="compositionally biased region" description="Basic and acidic residues" evidence="1">
    <location>
        <begin position="60"/>
        <end position="77"/>
    </location>
</feature>
<gene>
    <name evidence="2" type="ORF">GA0074704_4650</name>
</gene>
<dbReference type="Gene3D" id="1.25.40.10">
    <property type="entry name" value="Tetratricopeptide repeat domain"/>
    <property type="match status" value="1"/>
</dbReference>
<feature type="compositionally biased region" description="Pro residues" evidence="1">
    <location>
        <begin position="176"/>
        <end position="186"/>
    </location>
</feature>
<feature type="compositionally biased region" description="Low complexity" evidence="1">
    <location>
        <begin position="125"/>
        <end position="144"/>
    </location>
</feature>
<feature type="compositionally biased region" description="Low complexity" evidence="1">
    <location>
        <begin position="79"/>
        <end position="88"/>
    </location>
</feature>
<feature type="compositionally biased region" description="Basic and acidic residues" evidence="1">
    <location>
        <begin position="399"/>
        <end position="414"/>
    </location>
</feature>
<dbReference type="SUPFAM" id="SSF48452">
    <property type="entry name" value="TPR-like"/>
    <property type="match status" value="1"/>
</dbReference>
<feature type="compositionally biased region" description="Low complexity" evidence="1">
    <location>
        <begin position="218"/>
        <end position="237"/>
    </location>
</feature>
<dbReference type="InterPro" id="IPR011990">
    <property type="entry name" value="TPR-like_helical_dom_sf"/>
</dbReference>
<feature type="compositionally biased region" description="Pro residues" evidence="1">
    <location>
        <begin position="324"/>
        <end position="342"/>
    </location>
</feature>
<sequence length="847" mass="87982">MEPANGPTDTAPPTTTAPDDVPPTSPDHRGGHPDGPVPTDATPPPASRPLPSTAPAEPSRPSEPDSRRTDPAGERTDSPAAPGAVPAPSDTVTTATGPVTENSATTTPEPETATPTTTPEPDPTPSGAVTTPGAAPAAPGTVTTMPQQVVSDSPAAWPAPPAEDDDAGAWFRPRRPTPAAPTPAPPVADSAPPAGPASTVAGASGPEPARTTGPYPGGPDDTADATAGGATVGGQPADLPPGTGEEPAGPDQPGDDTAHADEPRPAGPDSNAPAGAPAPSDDAPPAVRATEGVDVPSPAAGRPEPVAPRPETEIQPAEATAVPRPAPEIPPPGPANGHPSPPDRSATPEADRPSAGPAEDAVSPARAGSPGVPRPAAPPVAEEAPAPERQPSGGTRPAPDPRRPDDPRPDVRQQDPEQVLAGLRFRLDPQTLREEPGDPELLRTVRDRLTAKLGAALDNPSRARLLSLRAVVSRILGNLDDALADGRLALTYAEITGELRRTALARARLAQVLRWRGEYAEADRLYVEANSPELPGRLRAALHEHAARCAYDQGRFIEACDHFERALDLGHDADQELVARVRVGLDAVRDRIAAAGFGPFPRDREEILRSSRSPVPVFDGQRERWGYADADGELVIAGEYAEARPFHEGLAWVRRPEATRWALIDETGAVRIESNNGYRAVGPFSQGLAWVSMDGTGNWMAVDPTNIVQIPPGFSDVRPFSGGVAAVRRGGWGAVDRAGRLVVPTRHQGFVTALADGRPVDGFTEEGLAVVESDGRRGVVDRTGRVLVEPVWPALLIHPVAFLVADGGGRWGALDRRGEPLIDPAHPGRAEVLAEIDRLLADATPVL</sequence>
<name>A0A1C5JLM6_9ACTN</name>
<dbReference type="EMBL" id="LT607751">
    <property type="protein sequence ID" value="SCG71455.1"/>
    <property type="molecule type" value="Genomic_DNA"/>
</dbReference>
<feature type="compositionally biased region" description="Low complexity" evidence="1">
    <location>
        <begin position="267"/>
        <end position="286"/>
    </location>
</feature>
<feature type="compositionally biased region" description="Low complexity" evidence="1">
    <location>
        <begin position="105"/>
        <end position="117"/>
    </location>
</feature>
<dbReference type="Pfam" id="PF14903">
    <property type="entry name" value="WG_beta_rep"/>
    <property type="match status" value="3"/>
</dbReference>
<dbReference type="PANTHER" id="PTHR37841">
    <property type="entry name" value="GLR2918 PROTEIN"/>
    <property type="match status" value="1"/>
</dbReference>
<feature type="compositionally biased region" description="Low complexity" evidence="1">
    <location>
        <begin position="7"/>
        <end position="19"/>
    </location>
</feature>
<feature type="compositionally biased region" description="Low complexity" evidence="1">
    <location>
        <begin position="187"/>
        <end position="199"/>
    </location>
</feature>
<dbReference type="InterPro" id="IPR032774">
    <property type="entry name" value="WG_beta_rep"/>
</dbReference>